<name>A0A917D3T2_9BACL</name>
<dbReference type="AlphaFoldDB" id="A0A917D3T2"/>
<dbReference type="EMBL" id="BMKR01000040">
    <property type="protein sequence ID" value="GGG06168.1"/>
    <property type="molecule type" value="Genomic_DNA"/>
</dbReference>
<protein>
    <recommendedName>
        <fullName evidence="4">WxL domain-containing protein</fullName>
    </recommendedName>
</protein>
<evidence type="ECO:0008006" key="4">
    <source>
        <dbReference type="Google" id="ProtNLM"/>
    </source>
</evidence>
<feature type="signal peptide" evidence="1">
    <location>
        <begin position="1"/>
        <end position="23"/>
    </location>
</feature>
<organism evidence="2 3">
    <name type="scientific">Paenibacillus albidus</name>
    <dbReference type="NCBI Taxonomy" id="2041023"/>
    <lineage>
        <taxon>Bacteria</taxon>
        <taxon>Bacillati</taxon>
        <taxon>Bacillota</taxon>
        <taxon>Bacilli</taxon>
        <taxon>Bacillales</taxon>
        <taxon>Paenibacillaceae</taxon>
        <taxon>Paenibacillus</taxon>
    </lineage>
</organism>
<gene>
    <name evidence="2" type="ORF">GCM10010912_58490</name>
</gene>
<comment type="caution">
    <text evidence="2">The sequence shown here is derived from an EMBL/GenBank/DDBJ whole genome shotgun (WGS) entry which is preliminary data.</text>
</comment>
<evidence type="ECO:0000313" key="2">
    <source>
        <dbReference type="EMBL" id="GGG06168.1"/>
    </source>
</evidence>
<keyword evidence="3" id="KW-1185">Reference proteome</keyword>
<dbReference type="Proteomes" id="UP000637643">
    <property type="component" value="Unassembled WGS sequence"/>
</dbReference>
<feature type="chain" id="PRO_5037481581" description="WxL domain-containing protein" evidence="1">
    <location>
        <begin position="24"/>
        <end position="197"/>
    </location>
</feature>
<evidence type="ECO:0000256" key="1">
    <source>
        <dbReference type="SAM" id="SignalP"/>
    </source>
</evidence>
<accession>A0A917D3T2</accession>
<reference evidence="2" key="2">
    <citation type="submission" date="2020-09" db="EMBL/GenBank/DDBJ databases">
        <authorList>
            <person name="Sun Q."/>
            <person name="Zhou Y."/>
        </authorList>
    </citation>
    <scope>NUCLEOTIDE SEQUENCE</scope>
    <source>
        <strain evidence="2">CGMCC 1.16134</strain>
    </source>
</reference>
<dbReference type="RefSeq" id="WP_189031123.1">
    <property type="nucleotide sequence ID" value="NZ_BMKR01000040.1"/>
</dbReference>
<evidence type="ECO:0000313" key="3">
    <source>
        <dbReference type="Proteomes" id="UP000637643"/>
    </source>
</evidence>
<reference evidence="2" key="1">
    <citation type="journal article" date="2014" name="Int. J. Syst. Evol. Microbiol.">
        <title>Complete genome sequence of Corynebacterium casei LMG S-19264T (=DSM 44701T), isolated from a smear-ripened cheese.</title>
        <authorList>
            <consortium name="US DOE Joint Genome Institute (JGI-PGF)"/>
            <person name="Walter F."/>
            <person name="Albersmeier A."/>
            <person name="Kalinowski J."/>
            <person name="Ruckert C."/>
        </authorList>
    </citation>
    <scope>NUCLEOTIDE SEQUENCE</scope>
    <source>
        <strain evidence="2">CGMCC 1.16134</strain>
    </source>
</reference>
<keyword evidence="1" id="KW-0732">Signal</keyword>
<sequence>MRKIVLSLLAALTLALPVSSAFAAETGESEVVVTGAGLQMTQTKPVFSTVTLDTKQNQTSAAASNLYVMDARGTAAGWGVLLRATDFKLTKRVGEQTVDFVIPASAVTISASYKNAIVGTPVDFAGAKGELANHQVLSAADTRIVGVVPSEGAGTHQIGVDYTLNVPKLIQGSNGKSVGLLQGTYTSTFTYTAAAGI</sequence>
<proteinExistence type="predicted"/>